<dbReference type="RefSeq" id="XP_064706444.1">
    <property type="nucleotide sequence ID" value="XM_064846219.1"/>
</dbReference>
<evidence type="ECO:0008006" key="4">
    <source>
        <dbReference type="Google" id="ProtNLM"/>
    </source>
</evidence>
<name>A0AAV9NC98_9EURO</name>
<feature type="compositionally biased region" description="Basic and acidic residues" evidence="1">
    <location>
        <begin position="368"/>
        <end position="381"/>
    </location>
</feature>
<dbReference type="AlphaFoldDB" id="A0AAV9NC98"/>
<feature type="region of interest" description="Disordered" evidence="1">
    <location>
        <begin position="39"/>
        <end position="106"/>
    </location>
</feature>
<reference evidence="2 3" key="1">
    <citation type="submission" date="2023-08" db="EMBL/GenBank/DDBJ databases">
        <title>Black Yeasts Isolated from many extreme environments.</title>
        <authorList>
            <person name="Coleine C."/>
            <person name="Stajich J.E."/>
            <person name="Selbmann L."/>
        </authorList>
    </citation>
    <scope>NUCLEOTIDE SEQUENCE [LARGE SCALE GENOMIC DNA]</scope>
    <source>
        <strain evidence="2 3">CCFEE 5792</strain>
    </source>
</reference>
<feature type="compositionally biased region" description="Polar residues" evidence="1">
    <location>
        <begin position="353"/>
        <end position="367"/>
    </location>
</feature>
<feature type="compositionally biased region" description="Low complexity" evidence="1">
    <location>
        <begin position="383"/>
        <end position="394"/>
    </location>
</feature>
<feature type="compositionally biased region" description="Polar residues" evidence="1">
    <location>
        <begin position="813"/>
        <end position="824"/>
    </location>
</feature>
<feature type="compositionally biased region" description="Pro residues" evidence="1">
    <location>
        <begin position="739"/>
        <end position="753"/>
    </location>
</feature>
<feature type="region of interest" description="Disordered" evidence="1">
    <location>
        <begin position="736"/>
        <end position="757"/>
    </location>
</feature>
<dbReference type="Proteomes" id="UP001358417">
    <property type="component" value="Unassembled WGS sequence"/>
</dbReference>
<feature type="compositionally biased region" description="Low complexity" evidence="1">
    <location>
        <begin position="532"/>
        <end position="555"/>
    </location>
</feature>
<feature type="compositionally biased region" description="Polar residues" evidence="1">
    <location>
        <begin position="89"/>
        <end position="102"/>
    </location>
</feature>
<feature type="compositionally biased region" description="Polar residues" evidence="1">
    <location>
        <begin position="794"/>
        <end position="804"/>
    </location>
</feature>
<dbReference type="GeneID" id="89970817"/>
<feature type="region of interest" description="Disordered" evidence="1">
    <location>
        <begin position="519"/>
        <end position="556"/>
    </location>
</feature>
<proteinExistence type="predicted"/>
<evidence type="ECO:0000256" key="1">
    <source>
        <dbReference type="SAM" id="MobiDB-lite"/>
    </source>
</evidence>
<evidence type="ECO:0000313" key="3">
    <source>
        <dbReference type="Proteomes" id="UP001358417"/>
    </source>
</evidence>
<gene>
    <name evidence="2" type="ORF">LTR84_002610</name>
</gene>
<keyword evidence="3" id="KW-1185">Reference proteome</keyword>
<feature type="region of interest" description="Disordered" evidence="1">
    <location>
        <begin position="779"/>
        <end position="831"/>
    </location>
</feature>
<dbReference type="EMBL" id="JAVRRD010000013">
    <property type="protein sequence ID" value="KAK5052744.1"/>
    <property type="molecule type" value="Genomic_DNA"/>
</dbReference>
<feature type="region of interest" description="Disordered" evidence="1">
    <location>
        <begin position="135"/>
        <end position="154"/>
    </location>
</feature>
<evidence type="ECO:0000313" key="2">
    <source>
        <dbReference type="EMBL" id="KAK5052744.1"/>
    </source>
</evidence>
<sequence length="884" mass="96680">MSITANSQDPTLFLEGQSGWWPSDRTARARLKAFFSRSKSENKIPKRRDHDHADTHPILPSAEWSSSTKTSTARSRSTTWSTRNLLSTQRGVEQTRSRNLNSLDPPPLIQAYSQAKLQEVLDVPSSLTNLLTRSTRRRRNSISGESPSRPSLENNVSLILEAKDSVGKHKRNWSGSSSLTKKLFILATSGHVLQYGADGLNNRLPEQILELGPQSVAFASDALPGKHWVLQISQDHAGGRATSHASKNSWTKLSFRHSEHKRLVQDFLLIFDDALTLGIWLTAIRREIELLGGLEYRPDSREDEFKPISRPVLKAQKSLPNISRLSLHLPTESFLKGFTSSSSKLLPPIPQWAPSSRNVSGSTTDSSIHTDNELDDLRDSSFSDDQSTYTTTTSVAGSIASRSPAFESFSISSNSYREPLTPASTISRLSTPTQHDIGELSMYMETPRKSDSLVPKPLQPHARPDAAQHQRLTSMGGHGVIDHSLFVQPTVYSTYQTRPISTIAPLPPPGHLRKTSVRHRCETQPVPTQQNTPASSRPTSMRSRSSSSVSQCSPTDVQFKRTPRYSLFPRRDSSVGQGSAISPNDIILPRNIRLGSGFEEVHSPVSTTTSSSDHLENSMSPTFEENALTQRQPSLSKSCYKGHRIASPVNAITEEPNQPQRSPLVTERHLQTCFGTNKHISQCQQITPYTTNESSIETTLVEIPQTISRAPSEVRLSNPPRKNRHVKAQKSMPSIAPGAIPPSGPPPSGPLPELPYGAIAHHKSKSSVKVNTRAASISTSSSTISLQYKHTHAESSPSSLSTTKIALAPAAPRTTSSGTAHSKNSSISSAGSVDSVRDVTAWLSSPRIAAFTAKHDTNSAPRLDVALPESSTFGSSFGDLMPRR</sequence>
<protein>
    <recommendedName>
        <fullName evidence="4">PH domain-containing protein</fullName>
    </recommendedName>
</protein>
<feature type="compositionally biased region" description="Low complexity" evidence="1">
    <location>
        <begin position="65"/>
        <end position="88"/>
    </location>
</feature>
<feature type="compositionally biased region" description="Polar residues" evidence="1">
    <location>
        <begin position="142"/>
        <end position="154"/>
    </location>
</feature>
<feature type="region of interest" description="Disordered" evidence="1">
    <location>
        <begin position="853"/>
        <end position="884"/>
    </location>
</feature>
<feature type="region of interest" description="Disordered" evidence="1">
    <location>
        <begin position="349"/>
        <end position="395"/>
    </location>
</feature>
<comment type="caution">
    <text evidence="2">The sequence shown here is derived from an EMBL/GenBank/DDBJ whole genome shotgun (WGS) entry which is preliminary data.</text>
</comment>
<accession>A0AAV9NC98</accession>
<organism evidence="2 3">
    <name type="scientific">Exophiala bonariae</name>
    <dbReference type="NCBI Taxonomy" id="1690606"/>
    <lineage>
        <taxon>Eukaryota</taxon>
        <taxon>Fungi</taxon>
        <taxon>Dikarya</taxon>
        <taxon>Ascomycota</taxon>
        <taxon>Pezizomycotina</taxon>
        <taxon>Eurotiomycetes</taxon>
        <taxon>Chaetothyriomycetidae</taxon>
        <taxon>Chaetothyriales</taxon>
        <taxon>Herpotrichiellaceae</taxon>
        <taxon>Exophiala</taxon>
    </lineage>
</organism>
<feature type="compositionally biased region" description="Basic and acidic residues" evidence="1">
    <location>
        <begin position="39"/>
        <end position="55"/>
    </location>
</feature>